<name>A0ABU6U9V0_9FABA</name>
<evidence type="ECO:0000313" key="1">
    <source>
        <dbReference type="EMBL" id="MED6156613.1"/>
    </source>
</evidence>
<keyword evidence="2" id="KW-1185">Reference proteome</keyword>
<comment type="caution">
    <text evidence="1">The sequence shown here is derived from an EMBL/GenBank/DDBJ whole genome shotgun (WGS) entry which is preliminary data.</text>
</comment>
<dbReference type="Proteomes" id="UP001341840">
    <property type="component" value="Unassembled WGS sequence"/>
</dbReference>
<gene>
    <name evidence="1" type="ORF">PIB30_015925</name>
</gene>
<evidence type="ECO:0000313" key="2">
    <source>
        <dbReference type="Proteomes" id="UP001341840"/>
    </source>
</evidence>
<organism evidence="1 2">
    <name type="scientific">Stylosanthes scabra</name>
    <dbReference type="NCBI Taxonomy" id="79078"/>
    <lineage>
        <taxon>Eukaryota</taxon>
        <taxon>Viridiplantae</taxon>
        <taxon>Streptophyta</taxon>
        <taxon>Embryophyta</taxon>
        <taxon>Tracheophyta</taxon>
        <taxon>Spermatophyta</taxon>
        <taxon>Magnoliopsida</taxon>
        <taxon>eudicotyledons</taxon>
        <taxon>Gunneridae</taxon>
        <taxon>Pentapetalae</taxon>
        <taxon>rosids</taxon>
        <taxon>fabids</taxon>
        <taxon>Fabales</taxon>
        <taxon>Fabaceae</taxon>
        <taxon>Papilionoideae</taxon>
        <taxon>50 kb inversion clade</taxon>
        <taxon>dalbergioids sensu lato</taxon>
        <taxon>Dalbergieae</taxon>
        <taxon>Pterocarpus clade</taxon>
        <taxon>Stylosanthes</taxon>
    </lineage>
</organism>
<sequence length="83" mass="9469">MRDEVQSCVKKNGDRLNGVEDGALMSPIWVVIRELAEIEAMLTDDDAWFYVSLHDSEEIQKDSSDFHAASKKVITREELEKKA</sequence>
<reference evidence="1 2" key="1">
    <citation type="journal article" date="2023" name="Plants (Basel)">
        <title>Bridging the Gap: Combining Genomics and Transcriptomics Approaches to Understand Stylosanthes scabra, an Orphan Legume from the Brazilian Caatinga.</title>
        <authorList>
            <person name="Ferreira-Neto J.R.C."/>
            <person name="da Silva M.D."/>
            <person name="Binneck E."/>
            <person name="de Melo N.F."/>
            <person name="da Silva R.H."/>
            <person name="de Melo A.L.T.M."/>
            <person name="Pandolfi V."/>
            <person name="Bustamante F.O."/>
            <person name="Brasileiro-Vidal A.C."/>
            <person name="Benko-Iseppon A.M."/>
        </authorList>
    </citation>
    <scope>NUCLEOTIDE SEQUENCE [LARGE SCALE GENOMIC DNA]</scope>
    <source>
        <tissue evidence="1">Leaves</tissue>
    </source>
</reference>
<accession>A0ABU6U9V0</accession>
<dbReference type="EMBL" id="JASCZI010120873">
    <property type="protein sequence ID" value="MED6156613.1"/>
    <property type="molecule type" value="Genomic_DNA"/>
</dbReference>
<proteinExistence type="predicted"/>
<protein>
    <submittedName>
        <fullName evidence="1">Uncharacterized protein</fullName>
    </submittedName>
</protein>